<evidence type="ECO:0000256" key="6">
    <source>
        <dbReference type="SAM" id="Phobius"/>
    </source>
</evidence>
<dbReference type="PANTHER" id="PTHR16201">
    <property type="entry name" value="SEVEN TRANSMEMBRANE PROTEIN 1-RELATED"/>
    <property type="match status" value="1"/>
</dbReference>
<comment type="subcellular location">
    <subcellularLocation>
        <location evidence="1">Membrane</location>
        <topology evidence="1">Multi-pass membrane protein</topology>
    </subcellularLocation>
</comment>
<protein>
    <recommendedName>
        <fullName evidence="9">PQ loop repeat protein</fullName>
    </recommendedName>
</protein>
<dbReference type="SMART" id="SM00679">
    <property type="entry name" value="CTNS"/>
    <property type="match status" value="2"/>
</dbReference>
<proteinExistence type="predicted"/>
<keyword evidence="2 6" id="KW-0812">Transmembrane</keyword>
<evidence type="ECO:0000313" key="8">
    <source>
        <dbReference type="Proteomes" id="UP001498398"/>
    </source>
</evidence>
<sequence length="445" mass="48294">MSETCKPQHDWFTALLTFGLCCGLVISYVPQHYRIISSGTSKGLSPIFLFLGVTSATSGLLNMVTVQWGILRCCPVLSLGSCIEMTAGVIQVGLQWAMFSLIMILYMIYYPPHLKFLPSDEDETDTIESQRIRPLVVPKGRKWAKEWQLSVVLSWLAIIHFFVAFLTTLFLLLTFPPSPSPSPSPDPTPFPLPSDPSGDPSTPSSPTKPVTQWATFLGVSSALLAAIQYLPQILHTYRSKLVGALSIPMMCIQTPGAVLMVLSIALRPGTNWTSWGTFAVAGICQGILLVMCITWKIRQRKLGIDDFGHRVGGARRRRTGNDDDTLSIASSSRDSGIGSLWGEDDERPSGSSDGEGATGDVPGLQLEQDEDAVAMSKALASALDQAVGEDIREDVRITPVSPTRTLVGGSSSVGGDERTPLLTGQQQGEQGKKGESNVRWFGWFM</sequence>
<dbReference type="PANTHER" id="PTHR16201:SF11">
    <property type="entry name" value="PQ-LOOP REPEAT-CONTAINING PROTEIN"/>
    <property type="match status" value="1"/>
</dbReference>
<feature type="region of interest" description="Disordered" evidence="5">
    <location>
        <begin position="182"/>
        <end position="208"/>
    </location>
</feature>
<dbReference type="InterPro" id="IPR006603">
    <property type="entry name" value="PQ-loop_rpt"/>
</dbReference>
<accession>A0ABR1J799</accession>
<feature type="transmembrane region" description="Helical" evidence="6">
    <location>
        <begin position="149"/>
        <end position="175"/>
    </location>
</feature>
<evidence type="ECO:0000256" key="4">
    <source>
        <dbReference type="ARBA" id="ARBA00023136"/>
    </source>
</evidence>
<name>A0ABR1J799_9AGAR</name>
<comment type="caution">
    <text evidence="7">The sequence shown here is derived from an EMBL/GenBank/DDBJ whole genome shotgun (WGS) entry which is preliminary data.</text>
</comment>
<feature type="region of interest" description="Disordered" evidence="5">
    <location>
        <begin position="402"/>
        <end position="436"/>
    </location>
</feature>
<feature type="transmembrane region" description="Helical" evidence="6">
    <location>
        <begin position="210"/>
        <end position="230"/>
    </location>
</feature>
<keyword evidence="8" id="KW-1185">Reference proteome</keyword>
<dbReference type="Gene3D" id="1.20.1280.290">
    <property type="match status" value="1"/>
</dbReference>
<feature type="compositionally biased region" description="Low complexity" evidence="5">
    <location>
        <begin position="195"/>
        <end position="208"/>
    </location>
</feature>
<dbReference type="Pfam" id="PF04193">
    <property type="entry name" value="PQ-loop"/>
    <property type="match status" value="2"/>
</dbReference>
<evidence type="ECO:0000256" key="2">
    <source>
        <dbReference type="ARBA" id="ARBA00022692"/>
    </source>
</evidence>
<evidence type="ECO:0008006" key="9">
    <source>
        <dbReference type="Google" id="ProtNLM"/>
    </source>
</evidence>
<keyword evidence="3 6" id="KW-1133">Transmembrane helix</keyword>
<feature type="transmembrane region" description="Helical" evidence="6">
    <location>
        <begin position="90"/>
        <end position="109"/>
    </location>
</feature>
<feature type="transmembrane region" description="Helical" evidence="6">
    <location>
        <begin position="272"/>
        <end position="295"/>
    </location>
</feature>
<feature type="region of interest" description="Disordered" evidence="5">
    <location>
        <begin position="313"/>
        <end position="363"/>
    </location>
</feature>
<evidence type="ECO:0000256" key="1">
    <source>
        <dbReference type="ARBA" id="ARBA00004141"/>
    </source>
</evidence>
<evidence type="ECO:0000256" key="3">
    <source>
        <dbReference type="ARBA" id="ARBA00022989"/>
    </source>
</evidence>
<keyword evidence="4 6" id="KW-0472">Membrane</keyword>
<evidence type="ECO:0000256" key="5">
    <source>
        <dbReference type="SAM" id="MobiDB-lite"/>
    </source>
</evidence>
<dbReference type="InterPro" id="IPR051415">
    <property type="entry name" value="LAAT-1"/>
</dbReference>
<gene>
    <name evidence="7" type="ORF">VKT23_013456</name>
</gene>
<feature type="transmembrane region" description="Helical" evidence="6">
    <location>
        <begin position="49"/>
        <end position="70"/>
    </location>
</feature>
<reference evidence="7 8" key="1">
    <citation type="submission" date="2024-01" db="EMBL/GenBank/DDBJ databases">
        <title>A draft genome for the cacao thread blight pathogen Marasmiellus scandens.</title>
        <authorList>
            <person name="Baruah I.K."/>
            <person name="Leung J."/>
            <person name="Bukari Y."/>
            <person name="Amoako-Attah I."/>
            <person name="Meinhardt L.W."/>
            <person name="Bailey B.A."/>
            <person name="Cohen S.P."/>
        </authorList>
    </citation>
    <scope>NUCLEOTIDE SEQUENCE [LARGE SCALE GENOMIC DNA]</scope>
    <source>
        <strain evidence="7 8">GH-19</strain>
    </source>
</reference>
<dbReference type="Proteomes" id="UP001498398">
    <property type="component" value="Unassembled WGS sequence"/>
</dbReference>
<organism evidence="7 8">
    <name type="scientific">Marasmiellus scandens</name>
    <dbReference type="NCBI Taxonomy" id="2682957"/>
    <lineage>
        <taxon>Eukaryota</taxon>
        <taxon>Fungi</taxon>
        <taxon>Dikarya</taxon>
        <taxon>Basidiomycota</taxon>
        <taxon>Agaricomycotina</taxon>
        <taxon>Agaricomycetes</taxon>
        <taxon>Agaricomycetidae</taxon>
        <taxon>Agaricales</taxon>
        <taxon>Marasmiineae</taxon>
        <taxon>Omphalotaceae</taxon>
        <taxon>Marasmiellus</taxon>
    </lineage>
</organism>
<evidence type="ECO:0000313" key="7">
    <source>
        <dbReference type="EMBL" id="KAK7449313.1"/>
    </source>
</evidence>
<feature type="compositionally biased region" description="Pro residues" evidence="5">
    <location>
        <begin position="182"/>
        <end position="194"/>
    </location>
</feature>
<feature type="transmembrane region" description="Helical" evidence="6">
    <location>
        <begin position="12"/>
        <end position="29"/>
    </location>
</feature>
<dbReference type="EMBL" id="JBANRG010000036">
    <property type="protein sequence ID" value="KAK7449313.1"/>
    <property type="molecule type" value="Genomic_DNA"/>
</dbReference>
<feature type="transmembrane region" description="Helical" evidence="6">
    <location>
        <begin position="242"/>
        <end position="266"/>
    </location>
</feature>